<name>A0A410HWM6_9ORTH</name>
<evidence type="ECO:0000256" key="1">
    <source>
        <dbReference type="SAM" id="SignalP"/>
    </source>
</evidence>
<accession>A0A410HWM6</accession>
<keyword evidence="2" id="KW-0675">Receptor</keyword>
<evidence type="ECO:0000313" key="2">
    <source>
        <dbReference type="EMBL" id="QAB43876.1"/>
    </source>
</evidence>
<protein>
    <submittedName>
        <fullName evidence="2">Ionotropic receptor IR3</fullName>
    </submittedName>
</protein>
<organism evidence="2">
    <name type="scientific">Oedaleus asiaticus</name>
    <dbReference type="NCBI Taxonomy" id="244712"/>
    <lineage>
        <taxon>Eukaryota</taxon>
        <taxon>Metazoa</taxon>
        <taxon>Ecdysozoa</taxon>
        <taxon>Arthropoda</taxon>
        <taxon>Hexapoda</taxon>
        <taxon>Insecta</taxon>
        <taxon>Pterygota</taxon>
        <taxon>Neoptera</taxon>
        <taxon>Polyneoptera</taxon>
        <taxon>Orthoptera</taxon>
        <taxon>Caelifera</taxon>
        <taxon>Acrididea</taxon>
        <taxon>Acridomorpha</taxon>
        <taxon>Acridoidea</taxon>
        <taxon>Acrididae</taxon>
        <taxon>Oedipodinae</taxon>
        <taxon>Oedaleus</taxon>
    </lineage>
</organism>
<dbReference type="EMBL" id="MH196269">
    <property type="protein sequence ID" value="QAB43876.1"/>
    <property type="molecule type" value="mRNA"/>
</dbReference>
<feature type="chain" id="PRO_5019166984" evidence="1">
    <location>
        <begin position="19"/>
        <end position="86"/>
    </location>
</feature>
<sequence length="86" mass="9927">MVGVVFAIFVTFFELLWDVGHKSLKEKIPFKTLLMEELRFVAKLHGTTKPVRKYNQDAEVEDTNNFIPLSPYTNSYGFVDSKEPLT</sequence>
<reference evidence="2" key="1">
    <citation type="submission" date="2018-04" db="EMBL/GenBank/DDBJ databases">
        <title>Identification and expression profiles of candidate chemosensory membrane proteins in the band-winged grasshopper, Oedaleus asiaticus.</title>
        <authorList>
            <person name="Zhou Y."/>
            <person name="Pang B."/>
        </authorList>
    </citation>
    <scope>NUCLEOTIDE SEQUENCE</scope>
</reference>
<feature type="signal peptide" evidence="1">
    <location>
        <begin position="1"/>
        <end position="18"/>
    </location>
</feature>
<keyword evidence="1" id="KW-0732">Signal</keyword>
<proteinExistence type="evidence at transcript level"/>
<dbReference type="AlphaFoldDB" id="A0A410HWM6"/>